<sequence length="532" mass="55791">MSTTEFSPNRSAAVRQLLIETIEHEPQRQRRLQIMLTSILAGIALVLAGGTAALALTGVIHFGDSSPAPVQTTTPTVAPTETPTPTPTQTASVPRVQVQSAVVYPHDVSSLPAQTRWSLDLPGIEDGCRMRPLAYDLADGLTVFLTGTRPKEYEGGTCAEHRDEKIGLTLVDTARGEKIWSRVWAFTSSMGSPNLPEFLVLGTSGRALLDYGTDQSAPHDLIDLTTGETISMFSPGAYSGAVTVPGTSGDIVMPSEPSGSVGAAITAIDPLDPDHPVWKTAVDTDYLQIADGTQHASALPVYFASPAGRPYQRGSVDLENGALTKSPGSSELHATMSFITLWDQQAADGSVSYVAVDGSGARVWSRPATPGAFAVGVGMPGAQPGIFGGRASTSQLAIVDRTSITVLDQLTGQVAWTASTSGCGAKDFMGIPSVMVDPARNALSVRYQQDTACSFDAKTGKALAGVGVPFNDWDLFGLTNTYVGALASDTGTAYDSATGRVLWSLPRAQGEQWLFAGGYLVRTVGDHVESIG</sequence>
<keyword evidence="2" id="KW-0472">Membrane</keyword>
<reference evidence="3 4" key="1">
    <citation type="journal article" date="2014" name="J. Microbiol.">
        <title>Diaminobutyricibacter tongyongensis gen. nov., sp. nov. and Homoserinibacter gongjuensis gen. nov., sp. nov. belong to the family Microbacteriaceae.</title>
        <authorList>
            <person name="Kim S.J."/>
            <person name="Ahn J.H."/>
            <person name="Weon H.Y."/>
            <person name="Hamada M."/>
            <person name="Suzuki K."/>
            <person name="Kwon S.W."/>
        </authorList>
    </citation>
    <scope>NUCLEOTIDE SEQUENCE [LARGE SCALE GENOMIC DNA]</scope>
    <source>
        <strain evidence="3 4">NBRC 108724</strain>
    </source>
</reference>
<comment type="caution">
    <text evidence="3">The sequence shown here is derived from an EMBL/GenBank/DDBJ whole genome shotgun (WGS) entry which is preliminary data.</text>
</comment>
<feature type="region of interest" description="Disordered" evidence="1">
    <location>
        <begin position="65"/>
        <end position="93"/>
    </location>
</feature>
<evidence type="ECO:0000313" key="4">
    <source>
        <dbReference type="Proteomes" id="UP000474967"/>
    </source>
</evidence>
<organism evidence="3 4">
    <name type="scientific">Leifsonia tongyongensis</name>
    <dbReference type="NCBI Taxonomy" id="1268043"/>
    <lineage>
        <taxon>Bacteria</taxon>
        <taxon>Bacillati</taxon>
        <taxon>Actinomycetota</taxon>
        <taxon>Actinomycetes</taxon>
        <taxon>Micrococcales</taxon>
        <taxon>Microbacteriaceae</taxon>
        <taxon>Leifsonia</taxon>
    </lineage>
</organism>
<gene>
    <name evidence="3" type="ORF">G3T36_13690</name>
</gene>
<feature type="transmembrane region" description="Helical" evidence="2">
    <location>
        <begin position="34"/>
        <end position="62"/>
    </location>
</feature>
<dbReference type="InterPro" id="IPR011047">
    <property type="entry name" value="Quinoprotein_ADH-like_sf"/>
</dbReference>
<protein>
    <submittedName>
        <fullName evidence="3">PQQ-binding-like beta-propeller repeat protein</fullName>
    </submittedName>
</protein>
<evidence type="ECO:0000256" key="2">
    <source>
        <dbReference type="SAM" id="Phobius"/>
    </source>
</evidence>
<keyword evidence="2" id="KW-1133">Transmembrane helix</keyword>
<accession>A0A6L9XZU7</accession>
<keyword evidence="2" id="KW-0812">Transmembrane</keyword>
<evidence type="ECO:0000313" key="3">
    <source>
        <dbReference type="EMBL" id="NEN06911.1"/>
    </source>
</evidence>
<dbReference type="EMBL" id="JAAGWY010000003">
    <property type="protein sequence ID" value="NEN06911.1"/>
    <property type="molecule type" value="Genomic_DNA"/>
</dbReference>
<name>A0A6L9XZU7_9MICO</name>
<dbReference type="AlphaFoldDB" id="A0A6L9XZU7"/>
<evidence type="ECO:0000256" key="1">
    <source>
        <dbReference type="SAM" id="MobiDB-lite"/>
    </source>
</evidence>
<keyword evidence="4" id="KW-1185">Reference proteome</keyword>
<dbReference type="RefSeq" id="WP_163290384.1">
    <property type="nucleotide sequence ID" value="NZ_JAAGWY010000003.1"/>
</dbReference>
<proteinExistence type="predicted"/>
<dbReference type="Proteomes" id="UP000474967">
    <property type="component" value="Unassembled WGS sequence"/>
</dbReference>
<dbReference type="SUPFAM" id="SSF50998">
    <property type="entry name" value="Quinoprotein alcohol dehydrogenase-like"/>
    <property type="match status" value="1"/>
</dbReference>